<evidence type="ECO:0000256" key="4">
    <source>
        <dbReference type="SAM" id="MobiDB-lite"/>
    </source>
</evidence>
<feature type="compositionally biased region" description="Basic and acidic residues" evidence="4">
    <location>
        <begin position="19"/>
        <end position="42"/>
    </location>
</feature>
<reference evidence="6" key="1">
    <citation type="submission" date="2021-04" db="EMBL/GenBank/DDBJ databases">
        <authorList>
            <person name="Chebbi M.A.C M."/>
        </authorList>
    </citation>
    <scope>NUCLEOTIDE SEQUENCE</scope>
</reference>
<feature type="compositionally biased region" description="Polar residues" evidence="4">
    <location>
        <begin position="9"/>
        <end position="18"/>
    </location>
</feature>
<dbReference type="OrthoDB" id="7668649at2759"/>
<feature type="domain" description="B-cell lymphoma 9 beta-catenin binding" evidence="5">
    <location>
        <begin position="272"/>
        <end position="307"/>
    </location>
</feature>
<feature type="compositionally biased region" description="Pro residues" evidence="4">
    <location>
        <begin position="165"/>
        <end position="181"/>
    </location>
</feature>
<accession>A0A8J2HGR7</accession>
<evidence type="ECO:0000256" key="3">
    <source>
        <dbReference type="ARBA" id="ARBA00023242"/>
    </source>
</evidence>
<evidence type="ECO:0000259" key="5">
    <source>
        <dbReference type="Pfam" id="PF11502"/>
    </source>
</evidence>
<feature type="region of interest" description="Disordered" evidence="4">
    <location>
        <begin position="1"/>
        <end position="100"/>
    </location>
</feature>
<dbReference type="GO" id="GO:0005634">
    <property type="term" value="C:nucleus"/>
    <property type="evidence" value="ECO:0007669"/>
    <property type="project" value="UniProtKB-SubCell"/>
</dbReference>
<evidence type="ECO:0000313" key="6">
    <source>
        <dbReference type="EMBL" id="CAG5093879.1"/>
    </source>
</evidence>
<evidence type="ECO:0000256" key="1">
    <source>
        <dbReference type="ARBA" id="ARBA00004123"/>
    </source>
</evidence>
<feature type="region of interest" description="Disordered" evidence="4">
    <location>
        <begin position="302"/>
        <end position="338"/>
    </location>
</feature>
<sequence length="389" mass="41647">MKTEKSKANESSCISSTVVKEEPDGDAVKIKEEAPGGNHDDVPVSDDTTECPRDPGLDSANGDNNMPADAQNGNGGQSMIGLVKQESDHNPSDDISSDGIQPLVSNVLAKQMGSGTGGEAQYMQQQSQIFVFSTRHPNKVTPFRQNPAQWLNNLAVMKQKSGGGHPPPPNSGFPTEQPPDLPVLDPNAPSFWNDQSNLRSLNGSNTMGNPESSLDDTNLDVPCLVPNSPGNPANNQNPNSTIGPNSLLGGSTSPGPGGLQPSLQGVKVPDENLTPQQRQHRENSLATIRKMQMMFFAEQQKDDPNAQMDPSQPGPPMPPGGIPGNMPPVSTPGGPGPNNIDWNVNKFQQSFLDGKNKVSIYIYEKYMKMHVGTQMKALDECDIGMSLYL</sequence>
<dbReference type="AlphaFoldDB" id="A0A8J2HGR7"/>
<feature type="region of interest" description="Disordered" evidence="4">
    <location>
        <begin position="158"/>
        <end position="280"/>
    </location>
</feature>
<dbReference type="Pfam" id="PF11502">
    <property type="entry name" value="BCL9"/>
    <property type="match status" value="1"/>
</dbReference>
<organism evidence="6 7">
    <name type="scientific">Cotesia congregata</name>
    <name type="common">Parasitoid wasp</name>
    <name type="synonym">Apanteles congregatus</name>
    <dbReference type="NCBI Taxonomy" id="51543"/>
    <lineage>
        <taxon>Eukaryota</taxon>
        <taxon>Metazoa</taxon>
        <taxon>Ecdysozoa</taxon>
        <taxon>Arthropoda</taxon>
        <taxon>Hexapoda</taxon>
        <taxon>Insecta</taxon>
        <taxon>Pterygota</taxon>
        <taxon>Neoptera</taxon>
        <taxon>Endopterygota</taxon>
        <taxon>Hymenoptera</taxon>
        <taxon>Apocrita</taxon>
        <taxon>Ichneumonoidea</taxon>
        <taxon>Braconidae</taxon>
        <taxon>Microgastrinae</taxon>
        <taxon>Cotesia</taxon>
    </lineage>
</organism>
<feature type="compositionally biased region" description="Pro residues" evidence="4">
    <location>
        <begin position="312"/>
        <end position="330"/>
    </location>
</feature>
<evidence type="ECO:0000256" key="2">
    <source>
        <dbReference type="ARBA" id="ARBA00009200"/>
    </source>
</evidence>
<gene>
    <name evidence="6" type="ORF">HICCMSTLAB_LOCUS7205</name>
</gene>
<proteinExistence type="inferred from homology"/>
<dbReference type="EMBL" id="CAJNRD030001120">
    <property type="protein sequence ID" value="CAG5093879.1"/>
    <property type="molecule type" value="Genomic_DNA"/>
</dbReference>
<comment type="subcellular location">
    <subcellularLocation>
        <location evidence="1">Nucleus</location>
    </subcellularLocation>
</comment>
<keyword evidence="3" id="KW-0539">Nucleus</keyword>
<name>A0A8J2HGR7_COTCN</name>
<comment type="similarity">
    <text evidence="2">Belongs to the BCL9 family.</text>
</comment>
<protein>
    <submittedName>
        <fullName evidence="6">Similar to lgs: Protein BCL9 homolog (Drosophila melanogaster)</fullName>
    </submittedName>
</protein>
<dbReference type="Proteomes" id="UP000786811">
    <property type="component" value="Unassembled WGS sequence"/>
</dbReference>
<comment type="caution">
    <text evidence="6">The sequence shown here is derived from an EMBL/GenBank/DDBJ whole genome shotgun (WGS) entry which is preliminary data.</text>
</comment>
<feature type="compositionally biased region" description="Polar residues" evidence="4">
    <location>
        <begin position="228"/>
        <end position="242"/>
    </location>
</feature>
<feature type="compositionally biased region" description="Low complexity" evidence="4">
    <location>
        <begin position="243"/>
        <end position="265"/>
    </location>
</feature>
<feature type="compositionally biased region" description="Polar residues" evidence="4">
    <location>
        <begin position="190"/>
        <end position="212"/>
    </location>
</feature>
<keyword evidence="7" id="KW-1185">Reference proteome</keyword>
<dbReference type="InterPro" id="IPR024670">
    <property type="entry name" value="BCL9_beta-catenin-bd_dom"/>
</dbReference>
<evidence type="ECO:0000313" key="7">
    <source>
        <dbReference type="Proteomes" id="UP000786811"/>
    </source>
</evidence>